<dbReference type="InterPro" id="IPR036038">
    <property type="entry name" value="Aminotransferase-like"/>
</dbReference>
<dbReference type="SUPFAM" id="SSF56752">
    <property type="entry name" value="D-aminoacid aminotransferase-like PLP-dependent enzymes"/>
    <property type="match status" value="1"/>
</dbReference>
<comment type="caution">
    <text evidence="1">The sequence shown here is derived from an EMBL/GenBank/DDBJ whole genome shotgun (WGS) entry which is preliminary data.</text>
</comment>
<reference evidence="1" key="1">
    <citation type="journal article" date="2020" name="mSystems">
        <title>Genome- and Community-Level Interaction Insights into Carbon Utilization and Element Cycling Functions of Hydrothermarchaeota in Hydrothermal Sediment.</title>
        <authorList>
            <person name="Zhou Z."/>
            <person name="Liu Y."/>
            <person name="Xu W."/>
            <person name="Pan J."/>
            <person name="Luo Z.H."/>
            <person name="Li M."/>
        </authorList>
    </citation>
    <scope>NUCLEOTIDE SEQUENCE [LARGE SCALE GENOMIC DNA]</scope>
    <source>
        <strain evidence="1">SpSt-1217</strain>
    </source>
</reference>
<dbReference type="GO" id="GO:0003824">
    <property type="term" value="F:catalytic activity"/>
    <property type="evidence" value="ECO:0007669"/>
    <property type="project" value="InterPro"/>
</dbReference>
<gene>
    <name evidence="1" type="ORF">ENN90_04275</name>
</gene>
<dbReference type="Pfam" id="PF01063">
    <property type="entry name" value="Aminotran_4"/>
    <property type="match status" value="1"/>
</dbReference>
<name>A0A831PIM2_9BACT</name>
<dbReference type="InterPro" id="IPR043132">
    <property type="entry name" value="BCAT-like_C"/>
</dbReference>
<proteinExistence type="predicted"/>
<dbReference type="Gene3D" id="3.20.10.10">
    <property type="entry name" value="D-amino Acid Aminotransferase, subunit A, domain 2"/>
    <property type="match status" value="1"/>
</dbReference>
<dbReference type="InterPro" id="IPR043131">
    <property type="entry name" value="BCAT-like_N"/>
</dbReference>
<dbReference type="InterPro" id="IPR001544">
    <property type="entry name" value="Aminotrans_IV"/>
</dbReference>
<dbReference type="EMBL" id="DSDK01000237">
    <property type="protein sequence ID" value="HDR50824.1"/>
    <property type="molecule type" value="Genomic_DNA"/>
</dbReference>
<sequence>MYQLVETIKCKNGKLFNLRYHQARFNMTRRALFRLNDEISLEKIIEIPDACQTGLFRCRVIYDEKIEKIEFLPHQYRTITSLKLIEDNEMDYGFKFTNREKLNSLFEQRGNCDDILIVKNGFITDTSISNVVFFDGRKWWTPDTPLLPGTQRARLIHEKKISVCPFTPNKLPKYEKAGLINAMQDLEEMPEIGISNIVTF</sequence>
<dbReference type="AlphaFoldDB" id="A0A831PIM2"/>
<evidence type="ECO:0008006" key="2">
    <source>
        <dbReference type="Google" id="ProtNLM"/>
    </source>
</evidence>
<dbReference type="Proteomes" id="UP000886047">
    <property type="component" value="Unassembled WGS sequence"/>
</dbReference>
<protein>
    <recommendedName>
        <fullName evidence="2">4-amino-4-deoxychorismate lyase</fullName>
    </recommendedName>
</protein>
<organism evidence="1">
    <name type="scientific">Mariniphaga anaerophila</name>
    <dbReference type="NCBI Taxonomy" id="1484053"/>
    <lineage>
        <taxon>Bacteria</taxon>
        <taxon>Pseudomonadati</taxon>
        <taxon>Bacteroidota</taxon>
        <taxon>Bacteroidia</taxon>
        <taxon>Marinilabiliales</taxon>
        <taxon>Prolixibacteraceae</taxon>
        <taxon>Mariniphaga</taxon>
    </lineage>
</organism>
<accession>A0A831PIM2</accession>
<evidence type="ECO:0000313" key="1">
    <source>
        <dbReference type="EMBL" id="HDR50824.1"/>
    </source>
</evidence>
<dbReference type="Gene3D" id="3.30.470.10">
    <property type="match status" value="1"/>
</dbReference>